<dbReference type="EMBL" id="JAIFTL010000149">
    <property type="protein sequence ID" value="KAG9322384.1"/>
    <property type="molecule type" value="Genomic_DNA"/>
</dbReference>
<feature type="region of interest" description="Disordered" evidence="1">
    <location>
        <begin position="425"/>
        <end position="461"/>
    </location>
</feature>
<dbReference type="PANTHER" id="PTHR31840">
    <property type="entry name" value="COILED-COIL DOMAIN-CONTAINING PROTEIN 97"/>
    <property type="match status" value="1"/>
</dbReference>
<organism evidence="3 4">
    <name type="scientific">Mortierella alpina</name>
    <name type="common">Oleaginous fungus</name>
    <name type="synonym">Mortierella renispora</name>
    <dbReference type="NCBI Taxonomy" id="64518"/>
    <lineage>
        <taxon>Eukaryota</taxon>
        <taxon>Fungi</taxon>
        <taxon>Fungi incertae sedis</taxon>
        <taxon>Mucoromycota</taxon>
        <taxon>Mortierellomycotina</taxon>
        <taxon>Mortierellomycetes</taxon>
        <taxon>Mortierellales</taxon>
        <taxon>Mortierellaceae</taxon>
        <taxon>Mortierella</taxon>
    </lineage>
</organism>
<dbReference type="InterPro" id="IPR040233">
    <property type="entry name" value="CCD97-like_C"/>
</dbReference>
<feature type="region of interest" description="Disordered" evidence="1">
    <location>
        <begin position="232"/>
        <end position="261"/>
    </location>
</feature>
<feature type="compositionally biased region" description="Gly residues" evidence="1">
    <location>
        <begin position="293"/>
        <end position="306"/>
    </location>
</feature>
<feature type="region of interest" description="Disordered" evidence="1">
    <location>
        <begin position="651"/>
        <end position="716"/>
    </location>
</feature>
<accession>A0A9P8A1S8</accession>
<evidence type="ECO:0000256" key="1">
    <source>
        <dbReference type="SAM" id="MobiDB-lite"/>
    </source>
</evidence>
<dbReference type="Pfam" id="PF09747">
    <property type="entry name" value="CCD97-like_C"/>
    <property type="match status" value="2"/>
</dbReference>
<comment type="caution">
    <text evidence="3">The sequence shown here is derived from an EMBL/GenBank/DDBJ whole genome shotgun (WGS) entry which is preliminary data.</text>
</comment>
<evidence type="ECO:0000313" key="3">
    <source>
        <dbReference type="EMBL" id="KAG9322384.1"/>
    </source>
</evidence>
<feature type="compositionally biased region" description="Acidic residues" evidence="1">
    <location>
        <begin position="364"/>
        <end position="375"/>
    </location>
</feature>
<feature type="domain" description="CCD97-like C-terminal" evidence="2">
    <location>
        <begin position="336"/>
        <end position="371"/>
    </location>
</feature>
<evidence type="ECO:0000313" key="4">
    <source>
        <dbReference type="Proteomes" id="UP000717515"/>
    </source>
</evidence>
<sequence length="716" mass="79106">MKNHYLATGYTAGPSISKGPRGSQSRPCGGRSYSTVTAVFFFFLREGATLHWPPLHAANNSTLTMSLTPAAIESILQYLDPHLDNLQTGFPTSTRPNEPTLTKDQKRLKIKTTLANDPGIFLTRWGAVILYPRAEATSIENRERSGSVHATKATATAKDILDLFAPLAANYEVKYHLTRLYQQLQQLSEHAIFEATKRLPSGSNTTTDPHNLHQHNYAPVSSNFMDIEHDESTHNKDIPEEDRKPNPGQSDLFTRSTLSQHTRRNRRLNYLLRHLAPPDASESIAAVTAAGIGKGKGRTAGGGVGRRGASSNPASHHPTLASILSISGSMSNLSFSESTYFSDAEMEARAPELYQQYIGRFMDQDDDDHDGDGDESGPGSTGPDMEGAELGPGNRWPAPAQPFAKDVGLVDRILWNVDHPSSKERQKELERRLWKQGKNATSERRRRSLQQRANDHGLSTSAPSVAAEVNLQRAARPILASATATATAAADDDVFVEEFDTESEEDFKEEFDTESEDEDSEMVVREETGGSGSNKDDRKGPLKNVADDEILARTSVTPPIPPDPVPGLLSSTLASAAMTLEQPEDRALFAEIENGDDLDSDDGKEMDQATAERKEDQEALRQDFVLLMKQRFLDGLDVNFDYSLVDFDEELDDLEQEDHDEEDRWFDGEDGDENQGGSGARRSFQKPSKLPTSTTYDERVRVWENSAQNGSGEYDY</sequence>
<gene>
    <name evidence="3" type="ORF">KVV02_005267</name>
</gene>
<name>A0A9P8A1S8_MORAP</name>
<feature type="region of interest" description="Disordered" evidence="1">
    <location>
        <begin position="198"/>
        <end position="217"/>
    </location>
</feature>
<feature type="compositionally biased region" description="Basic and acidic residues" evidence="1">
    <location>
        <begin position="522"/>
        <end position="540"/>
    </location>
</feature>
<dbReference type="PANTHER" id="PTHR31840:SF1">
    <property type="entry name" value="COILED-COIL DOMAIN-CONTAINING PROTEIN 97"/>
    <property type="match status" value="1"/>
</dbReference>
<feature type="region of interest" description="Disordered" evidence="1">
    <location>
        <begin position="293"/>
        <end position="317"/>
    </location>
</feature>
<feature type="compositionally biased region" description="Acidic residues" evidence="1">
    <location>
        <begin position="651"/>
        <end position="673"/>
    </location>
</feature>
<feature type="compositionally biased region" description="Polar residues" evidence="1">
    <location>
        <begin position="247"/>
        <end position="260"/>
    </location>
</feature>
<dbReference type="InterPro" id="IPR018613">
    <property type="entry name" value="Ccdc97-like"/>
</dbReference>
<dbReference type="Proteomes" id="UP000717515">
    <property type="component" value="Unassembled WGS sequence"/>
</dbReference>
<reference evidence="3" key="1">
    <citation type="submission" date="2021-07" db="EMBL/GenBank/DDBJ databases">
        <title>Draft genome of Mortierella alpina, strain LL118, isolated from an aspen leaf litter sample.</title>
        <authorList>
            <person name="Yang S."/>
            <person name="Vinatzer B.A."/>
        </authorList>
    </citation>
    <scope>NUCLEOTIDE SEQUENCE</scope>
    <source>
        <strain evidence="3">LL118</strain>
    </source>
</reference>
<dbReference type="AlphaFoldDB" id="A0A9P8A1S8"/>
<feature type="domain" description="CCD97-like C-terminal" evidence="2">
    <location>
        <begin position="424"/>
        <end position="669"/>
    </location>
</feature>
<feature type="region of interest" description="Disordered" evidence="1">
    <location>
        <begin position="362"/>
        <end position="401"/>
    </location>
</feature>
<evidence type="ECO:0000259" key="2">
    <source>
        <dbReference type="Pfam" id="PF09747"/>
    </source>
</evidence>
<feature type="compositionally biased region" description="Polar residues" evidence="1">
    <location>
        <begin position="705"/>
        <end position="716"/>
    </location>
</feature>
<feature type="compositionally biased region" description="Basic and acidic residues" evidence="1">
    <location>
        <begin position="232"/>
        <end position="245"/>
    </location>
</feature>
<protein>
    <recommendedName>
        <fullName evidence="2">CCD97-like C-terminal domain-containing protein</fullName>
    </recommendedName>
</protein>
<feature type="region of interest" description="Disordered" evidence="1">
    <location>
        <begin position="485"/>
        <end position="618"/>
    </location>
</feature>
<feature type="compositionally biased region" description="Basic and acidic residues" evidence="1">
    <location>
        <begin position="601"/>
        <end position="618"/>
    </location>
</feature>
<proteinExistence type="predicted"/>
<feature type="compositionally biased region" description="Acidic residues" evidence="1">
    <location>
        <begin position="490"/>
        <end position="521"/>
    </location>
</feature>